<reference evidence="2 3" key="1">
    <citation type="journal article" date="2018" name="G3 (Bethesda)">
        <title>Phylogenetic and Phylogenomic Definition of Rhizopus Species.</title>
        <authorList>
            <person name="Gryganskyi A.P."/>
            <person name="Golan J."/>
            <person name="Dolatabadi S."/>
            <person name="Mondo S."/>
            <person name="Robb S."/>
            <person name="Idnurm A."/>
            <person name="Muszewska A."/>
            <person name="Steczkiewicz K."/>
            <person name="Masonjones S."/>
            <person name="Liao H.L."/>
            <person name="Gajdeczka M.T."/>
            <person name="Anike F."/>
            <person name="Vuek A."/>
            <person name="Anishchenko I.M."/>
            <person name="Voigt K."/>
            <person name="de Hoog G.S."/>
            <person name="Smith M.E."/>
            <person name="Heitman J."/>
            <person name="Vilgalys R."/>
            <person name="Stajich J.E."/>
        </authorList>
    </citation>
    <scope>NUCLEOTIDE SEQUENCE [LARGE SCALE GENOMIC DNA]</scope>
    <source>
        <strain evidence="2 3">LSU 92-RS-03</strain>
    </source>
</reference>
<comment type="caution">
    <text evidence="2">The sequence shown here is derived from an EMBL/GenBank/DDBJ whole genome shotgun (WGS) entry which is preliminary data.</text>
</comment>
<organism evidence="2 3">
    <name type="scientific">Rhizopus stolonifer</name>
    <name type="common">Rhizopus nigricans</name>
    <dbReference type="NCBI Taxonomy" id="4846"/>
    <lineage>
        <taxon>Eukaryota</taxon>
        <taxon>Fungi</taxon>
        <taxon>Fungi incertae sedis</taxon>
        <taxon>Mucoromycota</taxon>
        <taxon>Mucoromycotina</taxon>
        <taxon>Mucoromycetes</taxon>
        <taxon>Mucorales</taxon>
        <taxon>Mucorineae</taxon>
        <taxon>Rhizopodaceae</taxon>
        <taxon>Rhizopus</taxon>
    </lineage>
</organism>
<dbReference type="EMBL" id="PJQM01004237">
    <property type="protein sequence ID" value="RCH85188.1"/>
    <property type="molecule type" value="Genomic_DNA"/>
</dbReference>
<evidence type="ECO:0000256" key="1">
    <source>
        <dbReference type="SAM" id="MobiDB-lite"/>
    </source>
</evidence>
<proteinExistence type="predicted"/>
<dbReference type="AlphaFoldDB" id="A0A367J5H2"/>
<evidence type="ECO:0008006" key="4">
    <source>
        <dbReference type="Google" id="ProtNLM"/>
    </source>
</evidence>
<evidence type="ECO:0000313" key="2">
    <source>
        <dbReference type="EMBL" id="RCH85188.1"/>
    </source>
</evidence>
<feature type="region of interest" description="Disordered" evidence="1">
    <location>
        <begin position="27"/>
        <end position="51"/>
    </location>
</feature>
<sequence length="208" mass="23176">YLDPILETVFGSDKRLKQDWANGALLPTSKSKRNENDNNGTVNDGDYNNTEVDENDKDVAEIVYKPDWAVFANGNPVIIAIGTLELKVSYKRNPGCVSDYVKLAKEMKLVLHQLIYLGVIRPIACGILIEGSKCEAFIMDLSYNAATFPLILRRYGAPTGMMRAFALEVAQAMKECHINRNLGKEAQGRTPLLWLRKGTAKIERISLA</sequence>
<evidence type="ECO:0000313" key="3">
    <source>
        <dbReference type="Proteomes" id="UP000253551"/>
    </source>
</evidence>
<feature type="non-terminal residue" evidence="2">
    <location>
        <position position="1"/>
    </location>
</feature>
<keyword evidence="3" id="KW-1185">Reference proteome</keyword>
<dbReference type="OrthoDB" id="2290457at2759"/>
<protein>
    <recommendedName>
        <fullName evidence="4">Fungal-type protein kinase domain-containing protein</fullName>
    </recommendedName>
</protein>
<feature type="compositionally biased region" description="Polar residues" evidence="1">
    <location>
        <begin position="37"/>
        <end position="50"/>
    </location>
</feature>
<name>A0A367J5H2_RHIST</name>
<gene>
    <name evidence="2" type="ORF">CU098_008587</name>
</gene>
<dbReference type="Proteomes" id="UP000253551">
    <property type="component" value="Unassembled WGS sequence"/>
</dbReference>
<accession>A0A367J5H2</accession>